<organism evidence="2">
    <name type="scientific">viral metagenome</name>
    <dbReference type="NCBI Taxonomy" id="1070528"/>
    <lineage>
        <taxon>unclassified sequences</taxon>
        <taxon>metagenomes</taxon>
        <taxon>organismal metagenomes</taxon>
    </lineage>
</organism>
<accession>A0A6C0I3G7</accession>
<sequence>METIMREPYQIGEYGPHLLVAMNTYKLLETRSSLFAFLGGFIINILFNQVLKQWIKQERPIPIKDSYGMPSLHAQSVSFATVYLYCVTGSNFYLLLEGAFSLITLYQRWKTRKHTPEQLAVGSVIGSIMGYGIYKSTQTYNII</sequence>
<keyword evidence="1" id="KW-0472">Membrane</keyword>
<evidence type="ECO:0000256" key="1">
    <source>
        <dbReference type="SAM" id="Phobius"/>
    </source>
</evidence>
<dbReference type="InterPro" id="IPR036938">
    <property type="entry name" value="PAP2/HPO_sf"/>
</dbReference>
<keyword evidence="1" id="KW-0812">Transmembrane</keyword>
<feature type="transmembrane region" description="Helical" evidence="1">
    <location>
        <begin position="32"/>
        <end position="51"/>
    </location>
</feature>
<reference evidence="2" key="1">
    <citation type="journal article" date="2020" name="Nature">
        <title>Giant virus diversity and host interactions through global metagenomics.</title>
        <authorList>
            <person name="Schulz F."/>
            <person name="Roux S."/>
            <person name="Paez-Espino D."/>
            <person name="Jungbluth S."/>
            <person name="Walsh D.A."/>
            <person name="Denef V.J."/>
            <person name="McMahon K.D."/>
            <person name="Konstantinidis K.T."/>
            <person name="Eloe-Fadrosh E.A."/>
            <person name="Kyrpides N.C."/>
            <person name="Woyke T."/>
        </authorList>
    </citation>
    <scope>NUCLEOTIDE SEQUENCE</scope>
    <source>
        <strain evidence="2">GVMAG-M-3300023184-190</strain>
    </source>
</reference>
<evidence type="ECO:0000313" key="2">
    <source>
        <dbReference type="EMBL" id="QHT87434.1"/>
    </source>
</evidence>
<feature type="transmembrane region" description="Helical" evidence="1">
    <location>
        <begin position="72"/>
        <end position="96"/>
    </location>
</feature>
<keyword evidence="1" id="KW-1133">Transmembrane helix</keyword>
<name>A0A6C0I3G7_9ZZZZ</name>
<dbReference type="SUPFAM" id="SSF48317">
    <property type="entry name" value="Acid phosphatase/Vanadium-dependent haloperoxidase"/>
    <property type="match status" value="1"/>
</dbReference>
<protein>
    <submittedName>
        <fullName evidence="2">Uncharacterized protein</fullName>
    </submittedName>
</protein>
<proteinExistence type="predicted"/>
<dbReference type="AlphaFoldDB" id="A0A6C0I3G7"/>
<dbReference type="Gene3D" id="1.20.144.10">
    <property type="entry name" value="Phosphatidic acid phosphatase type 2/haloperoxidase"/>
    <property type="match status" value="1"/>
</dbReference>
<dbReference type="EMBL" id="MN740089">
    <property type="protein sequence ID" value="QHT87434.1"/>
    <property type="molecule type" value="Genomic_DNA"/>
</dbReference>